<comment type="catalytic activity">
    <reaction evidence="6">
        <text>adenosine(37) in tRNA1(Val) + S-adenosyl-L-methionine = N(6)-methyladenosine(37) in tRNA1(Val) + S-adenosyl-L-homocysteine + H(+)</text>
        <dbReference type="Rhea" id="RHEA:43160"/>
        <dbReference type="Rhea" id="RHEA-COMP:10369"/>
        <dbReference type="Rhea" id="RHEA-COMP:10370"/>
        <dbReference type="ChEBI" id="CHEBI:15378"/>
        <dbReference type="ChEBI" id="CHEBI:57856"/>
        <dbReference type="ChEBI" id="CHEBI:59789"/>
        <dbReference type="ChEBI" id="CHEBI:74411"/>
        <dbReference type="ChEBI" id="CHEBI:74449"/>
        <dbReference type="EC" id="2.1.1.223"/>
    </reaction>
</comment>
<dbReference type="GO" id="GO:0003676">
    <property type="term" value="F:nucleic acid binding"/>
    <property type="evidence" value="ECO:0007669"/>
    <property type="project" value="InterPro"/>
</dbReference>
<dbReference type="EMBL" id="QEQD01000004">
    <property type="protein sequence ID" value="RDF04687.1"/>
    <property type="molecule type" value="Genomic_DNA"/>
</dbReference>
<feature type="domain" description="Methyltransferase small" evidence="7">
    <location>
        <begin position="27"/>
        <end position="157"/>
    </location>
</feature>
<keyword evidence="4 6" id="KW-0949">S-adenosyl-L-methionine</keyword>
<evidence type="ECO:0000256" key="1">
    <source>
        <dbReference type="ARBA" id="ARBA00022490"/>
    </source>
</evidence>
<keyword evidence="3 6" id="KW-0808">Transferase</keyword>
<evidence type="ECO:0000313" key="9">
    <source>
        <dbReference type="Proteomes" id="UP000253999"/>
    </source>
</evidence>
<comment type="caution">
    <text evidence="8">The sequence shown here is derived from an EMBL/GenBank/DDBJ whole genome shotgun (WGS) entry which is preliminary data.</text>
</comment>
<evidence type="ECO:0000256" key="5">
    <source>
        <dbReference type="ARBA" id="ARBA00022694"/>
    </source>
</evidence>
<dbReference type="Gene3D" id="3.40.50.150">
    <property type="entry name" value="Vaccinia Virus protein VP39"/>
    <property type="match status" value="1"/>
</dbReference>
<evidence type="ECO:0000259" key="7">
    <source>
        <dbReference type="Pfam" id="PF05175"/>
    </source>
</evidence>
<dbReference type="PANTHER" id="PTHR47739">
    <property type="entry name" value="TRNA1(VAL) (ADENINE(37)-N6)-METHYLTRANSFERASE"/>
    <property type="match status" value="1"/>
</dbReference>
<dbReference type="InterPro" id="IPR002052">
    <property type="entry name" value="DNA_methylase_N6_adenine_CS"/>
</dbReference>
<dbReference type="STRING" id="735.B0185_07285"/>
<dbReference type="GO" id="GO:0032259">
    <property type="term" value="P:methylation"/>
    <property type="evidence" value="ECO:0007669"/>
    <property type="project" value="UniProtKB-KW"/>
</dbReference>
<organism evidence="8 9">
    <name type="scientific">Haemophilus parahaemolyticus</name>
    <dbReference type="NCBI Taxonomy" id="735"/>
    <lineage>
        <taxon>Bacteria</taxon>
        <taxon>Pseudomonadati</taxon>
        <taxon>Pseudomonadota</taxon>
        <taxon>Gammaproteobacteria</taxon>
        <taxon>Pasteurellales</taxon>
        <taxon>Pasteurellaceae</taxon>
        <taxon>Haemophilus</taxon>
    </lineage>
</organism>
<dbReference type="InterPro" id="IPR007848">
    <property type="entry name" value="Small_mtfrase_dom"/>
</dbReference>
<dbReference type="GO" id="GO:0016430">
    <property type="term" value="F:tRNA (adenine-N6)-methyltransferase activity"/>
    <property type="evidence" value="ECO:0007669"/>
    <property type="project" value="UniProtKB-UniRule"/>
</dbReference>
<accession>A0A369ZF43</accession>
<dbReference type="InterPro" id="IPR022882">
    <property type="entry name" value="tRNA_adenine-N6_MeTrfase"/>
</dbReference>
<dbReference type="HAMAP" id="MF_01872">
    <property type="entry name" value="tRNA_methyltr_YfiC"/>
    <property type="match status" value="1"/>
</dbReference>
<dbReference type="AlphaFoldDB" id="A0A369ZF43"/>
<dbReference type="CDD" id="cd02440">
    <property type="entry name" value="AdoMet_MTases"/>
    <property type="match status" value="1"/>
</dbReference>
<keyword evidence="5 6" id="KW-0819">tRNA processing</keyword>
<evidence type="ECO:0000256" key="4">
    <source>
        <dbReference type="ARBA" id="ARBA00022691"/>
    </source>
</evidence>
<dbReference type="PRINTS" id="PR00507">
    <property type="entry name" value="N12N6MTFRASE"/>
</dbReference>
<reference evidence="8 9" key="1">
    <citation type="submission" date="2018-05" db="EMBL/GenBank/DDBJ databases">
        <title>Draft Genome Sequences for a Diverse set of 7 Haemophilus Species.</title>
        <authorList>
            <person name="Nichols M."/>
            <person name="Topaz N."/>
            <person name="Wang X."/>
            <person name="Wang X."/>
            <person name="Boxrud D."/>
        </authorList>
    </citation>
    <scope>NUCLEOTIDE SEQUENCE [LARGE SCALE GENOMIC DNA]</scope>
    <source>
        <strain evidence="8 9">C2010039593</strain>
    </source>
</reference>
<dbReference type="GO" id="GO:0005737">
    <property type="term" value="C:cytoplasm"/>
    <property type="evidence" value="ECO:0007669"/>
    <property type="project" value="UniProtKB-SubCell"/>
</dbReference>
<comment type="similarity">
    <text evidence="6">Belongs to the methyltransferase superfamily. tRNA (adenine-N(6)-)-methyltransferase family.</text>
</comment>
<gene>
    <name evidence="8" type="ORF">DPV98_04755</name>
</gene>
<comment type="function">
    <text evidence="6">Specifically methylates the adenine in position 37 of tRNA(1)(Val) (anticodon cmo5UAC).</text>
</comment>
<name>A0A369ZF43_HAEPH</name>
<dbReference type="InterPro" id="IPR029063">
    <property type="entry name" value="SAM-dependent_MTases_sf"/>
</dbReference>
<dbReference type="RefSeq" id="WP_111312850.1">
    <property type="nucleotide sequence ID" value="NZ_JAUPSI010000056.1"/>
</dbReference>
<evidence type="ECO:0000256" key="6">
    <source>
        <dbReference type="HAMAP-Rule" id="MF_01872"/>
    </source>
</evidence>
<protein>
    <recommendedName>
        <fullName evidence="6">tRNA1(Val) (adenine(37)-N6)-methyltransferase</fullName>
        <ecNumber evidence="6">2.1.1.223</ecNumber>
    </recommendedName>
    <alternativeName>
        <fullName evidence="6">tRNA m6A37 methyltransferase</fullName>
    </alternativeName>
</protein>
<dbReference type="PROSITE" id="PS00092">
    <property type="entry name" value="N6_MTASE"/>
    <property type="match status" value="1"/>
</dbReference>
<dbReference type="SUPFAM" id="SSF53335">
    <property type="entry name" value="S-adenosyl-L-methionine-dependent methyltransferases"/>
    <property type="match status" value="1"/>
</dbReference>
<comment type="subcellular location">
    <subcellularLocation>
        <location evidence="6">Cytoplasm</location>
    </subcellularLocation>
</comment>
<dbReference type="GO" id="GO:0008033">
    <property type="term" value="P:tRNA processing"/>
    <property type="evidence" value="ECO:0007669"/>
    <property type="project" value="UniProtKB-UniRule"/>
</dbReference>
<keyword evidence="2 6" id="KW-0489">Methyltransferase</keyword>
<proteinExistence type="inferred from homology"/>
<dbReference type="Pfam" id="PF05175">
    <property type="entry name" value="MTS"/>
    <property type="match status" value="1"/>
</dbReference>
<dbReference type="Proteomes" id="UP000253999">
    <property type="component" value="Unassembled WGS sequence"/>
</dbReference>
<evidence type="ECO:0000256" key="2">
    <source>
        <dbReference type="ARBA" id="ARBA00022603"/>
    </source>
</evidence>
<dbReference type="InterPro" id="IPR050210">
    <property type="entry name" value="tRNA_Adenine-N(6)_MTase"/>
</dbReference>
<keyword evidence="1 6" id="KW-0963">Cytoplasm</keyword>
<evidence type="ECO:0000256" key="3">
    <source>
        <dbReference type="ARBA" id="ARBA00022679"/>
    </source>
</evidence>
<sequence length="235" mass="27127">MKKSGFQFKKFFIAHDRCAMKVNTDGILLGAMTEIKNAKQILDLGTGTGLIAIMLAQRTEENCDITALELEPNAYQQAVENAQHSTWKRRISIKQGDIFESDFSQKFDLIVSNPPYFRDSLASRTAERDLARSLQKSHFDWLMQAKKWLAQTGKISFILPTQEAEKLLEQSKKSGLFCTKIYQIITKNGQSPKRLILTFQFEHLDCKIKPLVIYNEQNQYTPEFVVLTRDFYLKM</sequence>
<evidence type="ECO:0000313" key="8">
    <source>
        <dbReference type="EMBL" id="RDF04687.1"/>
    </source>
</evidence>
<dbReference type="PANTHER" id="PTHR47739:SF1">
    <property type="entry name" value="TRNA1(VAL) (ADENINE(37)-N6)-METHYLTRANSFERASE"/>
    <property type="match status" value="1"/>
</dbReference>
<dbReference type="EC" id="2.1.1.223" evidence="6"/>